<keyword evidence="1" id="KW-1133">Transmembrane helix</keyword>
<dbReference type="KEGG" id="sdeo:D0436_06915"/>
<dbReference type="Proteomes" id="UP000321124">
    <property type="component" value="Chromosome"/>
</dbReference>
<feature type="transmembrane region" description="Helical" evidence="1">
    <location>
        <begin position="43"/>
        <end position="66"/>
    </location>
</feature>
<reference evidence="2 3" key="1">
    <citation type="journal article" date="2019" name="Ecotoxicol. Environ. Saf.">
        <title>Microbial characterization of heavy metal resistant bacterial strains isolated from an electroplating wastewater treatment plant.</title>
        <authorList>
            <person name="Cai X."/>
            <person name="Zheng X."/>
            <person name="Zhang D."/>
            <person name="Iqbal W."/>
            <person name="Liu C."/>
            <person name="Yang B."/>
            <person name="Zhao X."/>
            <person name="Lu X."/>
            <person name="Mao Y."/>
        </authorList>
    </citation>
    <scope>NUCLEOTIDE SEQUENCE [LARGE SCALE GENOMIC DNA]</scope>
    <source>
        <strain evidence="2 3">Ni1-3</strain>
    </source>
</reference>
<gene>
    <name evidence="2" type="ORF">D0436_06915</name>
</gene>
<dbReference type="EMBL" id="CP031775">
    <property type="protein sequence ID" value="QDZ90216.1"/>
    <property type="molecule type" value="Genomic_DNA"/>
</dbReference>
<evidence type="ECO:0000256" key="1">
    <source>
        <dbReference type="SAM" id="Phobius"/>
    </source>
</evidence>
<keyword evidence="1" id="KW-0472">Membrane</keyword>
<feature type="transmembrane region" description="Helical" evidence="1">
    <location>
        <begin position="78"/>
        <end position="96"/>
    </location>
</feature>
<name>A0A5B8QWC2_9GAMM</name>
<proteinExistence type="predicted"/>
<evidence type="ECO:0000313" key="3">
    <source>
        <dbReference type="Proteomes" id="UP000321124"/>
    </source>
</evidence>
<evidence type="ECO:0000313" key="2">
    <source>
        <dbReference type="EMBL" id="QDZ90216.1"/>
    </source>
</evidence>
<protein>
    <submittedName>
        <fullName evidence="2">DUF3649 domain-containing protein</fullName>
    </submittedName>
</protein>
<dbReference type="InterPro" id="IPR022109">
    <property type="entry name" value="DUF3649"/>
</dbReference>
<accession>A0A5B8QWC2</accession>
<keyword evidence="1" id="KW-0812">Transmembrane</keyword>
<dbReference type="AlphaFoldDB" id="A0A5B8QWC2"/>
<dbReference type="Pfam" id="PF12365">
    <property type="entry name" value="DUF3649"/>
    <property type="match status" value="1"/>
</dbReference>
<sequence length="124" mass="13916">MSHIPVSNTPSPTSATNVHAVWGHFHAVIRWIKQDQTQFGLQVFVRASAALLAGYIAAATLACLLTQILPMSRFENTLTANMLAFLFYAIAIIYAFCVRKTWHAWRDLTLFSLLCFALLKVCEQ</sequence>
<organism evidence="2 3">
    <name type="scientific">Shewanella decolorationis</name>
    <dbReference type="NCBI Taxonomy" id="256839"/>
    <lineage>
        <taxon>Bacteria</taxon>
        <taxon>Pseudomonadati</taxon>
        <taxon>Pseudomonadota</taxon>
        <taxon>Gammaproteobacteria</taxon>
        <taxon>Alteromonadales</taxon>
        <taxon>Shewanellaceae</taxon>
        <taxon>Shewanella</taxon>
    </lineage>
</organism>
<dbReference type="RefSeq" id="WP_208661981.1">
    <property type="nucleotide sequence ID" value="NZ_CP031775.2"/>
</dbReference>